<name>A0A450ZK30_9GAMM</name>
<accession>A0A450ZK30</accession>
<keyword evidence="1" id="KW-0472">Membrane</keyword>
<keyword evidence="1" id="KW-0812">Transmembrane</keyword>
<dbReference type="InterPro" id="IPR024399">
    <property type="entry name" value="DUF2628"/>
</dbReference>
<organism evidence="2">
    <name type="scientific">Candidatus Kentrum sp. TC</name>
    <dbReference type="NCBI Taxonomy" id="2126339"/>
    <lineage>
        <taxon>Bacteria</taxon>
        <taxon>Pseudomonadati</taxon>
        <taxon>Pseudomonadota</taxon>
        <taxon>Gammaproteobacteria</taxon>
        <taxon>Candidatus Kentrum</taxon>
    </lineage>
</organism>
<reference evidence="2" key="1">
    <citation type="submission" date="2019-02" db="EMBL/GenBank/DDBJ databases">
        <authorList>
            <person name="Gruber-Vodicka R. H."/>
            <person name="Seah K. B. B."/>
        </authorList>
    </citation>
    <scope>NUCLEOTIDE SEQUENCE</scope>
    <source>
        <strain evidence="2">BECK_BZ126</strain>
    </source>
</reference>
<evidence type="ECO:0000256" key="1">
    <source>
        <dbReference type="SAM" id="Phobius"/>
    </source>
</evidence>
<dbReference type="Pfam" id="PF10947">
    <property type="entry name" value="DUF2628"/>
    <property type="match status" value="1"/>
</dbReference>
<dbReference type="AlphaFoldDB" id="A0A450ZK30"/>
<sequence length="209" mass="23675">MQAWPWIRKLPSPTNRAACAWNSGSSPSTRRARASRVMGCWRRCEGSVVGGSLRSLHTYLGLPIRRKRKDLTPLLMINLILKKRTMKQFKVYANPQEKYEAIKQGWSWPAFFFGIIWALVKKMWLLGFGIWGVGAVLILIGESIEGWDALMGIASFVLMFVFGKEGNRWREKNLISRGFDFKSTVSAANSEDAIALCIKENSKNKTAND</sequence>
<proteinExistence type="predicted"/>
<protein>
    <recommendedName>
        <fullName evidence="3">DUF2628 domain-containing protein</fullName>
    </recommendedName>
</protein>
<feature type="transmembrane region" description="Helical" evidence="1">
    <location>
        <begin position="146"/>
        <end position="163"/>
    </location>
</feature>
<evidence type="ECO:0008006" key="3">
    <source>
        <dbReference type="Google" id="ProtNLM"/>
    </source>
</evidence>
<feature type="transmembrane region" description="Helical" evidence="1">
    <location>
        <begin position="123"/>
        <end position="140"/>
    </location>
</feature>
<gene>
    <name evidence="2" type="ORF">BECKTC1821F_GA0114240_100414</name>
</gene>
<dbReference type="EMBL" id="CAADFW010000004">
    <property type="protein sequence ID" value="VFK54117.1"/>
    <property type="molecule type" value="Genomic_DNA"/>
</dbReference>
<evidence type="ECO:0000313" key="2">
    <source>
        <dbReference type="EMBL" id="VFK54117.1"/>
    </source>
</evidence>
<keyword evidence="1" id="KW-1133">Transmembrane helix</keyword>